<evidence type="ECO:0000256" key="8">
    <source>
        <dbReference type="ARBA" id="ARBA00022884"/>
    </source>
</evidence>
<dbReference type="GO" id="GO:0000049">
    <property type="term" value="F:tRNA binding"/>
    <property type="evidence" value="ECO:0007669"/>
    <property type="project" value="UniProtKB-UniRule"/>
</dbReference>
<evidence type="ECO:0000256" key="16">
    <source>
        <dbReference type="ARBA" id="ARBA00075308"/>
    </source>
</evidence>
<dbReference type="STRING" id="885580.ENSFDAP00000012266"/>
<evidence type="ECO:0000313" key="26">
    <source>
        <dbReference type="Proteomes" id="UP000028990"/>
    </source>
</evidence>
<keyword evidence="4 20" id="KW-0489">Methyltransferase</keyword>
<keyword evidence="7 20" id="KW-0819">tRNA processing</keyword>
<evidence type="ECO:0000256" key="2">
    <source>
        <dbReference type="ARBA" id="ARBA00022490"/>
    </source>
</evidence>
<dbReference type="InterPro" id="IPR029063">
    <property type="entry name" value="SAM-dependent_MTases_sf"/>
</dbReference>
<evidence type="ECO:0000256" key="20">
    <source>
        <dbReference type="PROSITE-ProRule" id="PRU00959"/>
    </source>
</evidence>
<accession>A0A091EBF0</accession>
<evidence type="ECO:0000256" key="3">
    <source>
        <dbReference type="ARBA" id="ARBA00022555"/>
    </source>
</evidence>
<dbReference type="CDD" id="cd00118">
    <property type="entry name" value="LysM"/>
    <property type="match status" value="1"/>
</dbReference>
<dbReference type="SUPFAM" id="SSF53335">
    <property type="entry name" value="S-adenosyl-L-methionine-dependent methyltransferases"/>
    <property type="match status" value="1"/>
</dbReference>
<proteinExistence type="inferred from homology"/>
<dbReference type="InterPro" id="IPR001310">
    <property type="entry name" value="Histidine_triad_HIT"/>
</dbReference>
<evidence type="ECO:0000259" key="22">
    <source>
        <dbReference type="PROSITE" id="PS51084"/>
    </source>
</evidence>
<dbReference type="InterPro" id="IPR002052">
    <property type="entry name" value="DNA_methylase_N6_adenine_CS"/>
</dbReference>
<dbReference type="PROSITE" id="PS51886">
    <property type="entry name" value="TLDC"/>
    <property type="match status" value="1"/>
</dbReference>
<dbReference type="InterPro" id="IPR000241">
    <property type="entry name" value="RlmKL-like_Mtase"/>
</dbReference>
<feature type="domain" description="TLDc" evidence="24">
    <location>
        <begin position="716"/>
        <end position="877"/>
    </location>
</feature>
<dbReference type="PRINTS" id="PR00332">
    <property type="entry name" value="HISTRIAD"/>
</dbReference>
<dbReference type="Gene3D" id="3.30.428.10">
    <property type="entry name" value="HIT-like"/>
    <property type="match status" value="1"/>
</dbReference>
<evidence type="ECO:0000256" key="4">
    <source>
        <dbReference type="ARBA" id="ARBA00022603"/>
    </source>
</evidence>
<keyword evidence="26" id="KW-1185">Reference proteome</keyword>
<feature type="region of interest" description="Disordered" evidence="21">
    <location>
        <begin position="364"/>
        <end position="459"/>
    </location>
</feature>
<dbReference type="GO" id="GO:0043527">
    <property type="term" value="C:tRNA methyltransferase complex"/>
    <property type="evidence" value="ECO:0007669"/>
    <property type="project" value="UniProtKB-ARBA"/>
</dbReference>
<comment type="catalytic activity">
    <reaction evidence="9">
        <text>adenosine 5'-phosphoramidate + H2O = NH4(+) + AMP</text>
        <dbReference type="Rhea" id="RHEA:67916"/>
        <dbReference type="ChEBI" id="CHEBI:15377"/>
        <dbReference type="ChEBI" id="CHEBI:28938"/>
        <dbReference type="ChEBI" id="CHEBI:57890"/>
        <dbReference type="ChEBI" id="CHEBI:456215"/>
    </reaction>
</comment>
<dbReference type="CDD" id="cd02440">
    <property type="entry name" value="AdoMet_MTases"/>
    <property type="match status" value="1"/>
</dbReference>
<feature type="compositionally biased region" description="Basic and acidic residues" evidence="21">
    <location>
        <begin position="476"/>
        <end position="489"/>
    </location>
</feature>
<dbReference type="EC" id="2.1.1.214" evidence="14"/>
<comment type="catalytic activity">
    <reaction evidence="11">
        <text>guanosine(10) in tRNA + S-adenosyl-L-methionine = N(2)-methylguanosine(10) in tRNA + S-adenosyl-L-homocysteine + H(+)</text>
        <dbReference type="Rhea" id="RHEA:43128"/>
        <dbReference type="Rhea" id="RHEA-COMP:10355"/>
        <dbReference type="Rhea" id="RHEA-COMP:10357"/>
        <dbReference type="ChEBI" id="CHEBI:15378"/>
        <dbReference type="ChEBI" id="CHEBI:57856"/>
        <dbReference type="ChEBI" id="CHEBI:59789"/>
        <dbReference type="ChEBI" id="CHEBI:74269"/>
        <dbReference type="ChEBI" id="CHEBI:74481"/>
        <dbReference type="EC" id="2.1.1.214"/>
    </reaction>
    <physiologicalReaction direction="left-to-right" evidence="11">
        <dbReference type="Rhea" id="RHEA:43129"/>
    </physiologicalReaction>
</comment>
<feature type="active site" description="Tele-AMP-histidine intermediate" evidence="17">
    <location>
        <position position="950"/>
    </location>
</feature>
<feature type="compositionally biased region" description="Basic and acidic residues" evidence="21">
    <location>
        <begin position="513"/>
        <end position="538"/>
    </location>
</feature>
<comment type="subunit">
    <text evidence="13">Part of the heterodimeric TRMT11-TRM112 methyltransferase complex; this complex forms an active tRNA methyltransferase, where TRMT112 acts as an activator of the catalytic subunit TRMT11.</text>
</comment>
<comment type="similarity">
    <text evidence="10">Belongs to the HINT family.</text>
</comment>
<feature type="region of interest" description="Disordered" evidence="21">
    <location>
        <begin position="476"/>
        <end position="553"/>
    </location>
</feature>
<dbReference type="Pfam" id="PF01170">
    <property type="entry name" value="UPF0020"/>
    <property type="match status" value="1"/>
</dbReference>
<evidence type="ECO:0000256" key="9">
    <source>
        <dbReference type="ARBA" id="ARBA00024472"/>
    </source>
</evidence>
<evidence type="ECO:0000256" key="19">
    <source>
        <dbReference type="PROSITE-ProRule" id="PRU00464"/>
    </source>
</evidence>
<comment type="subcellular location">
    <subcellularLocation>
        <location evidence="1">Cytoplasm</location>
    </subcellularLocation>
</comment>
<organism evidence="25 26">
    <name type="scientific">Fukomys damarensis</name>
    <name type="common">Damaraland mole rat</name>
    <name type="synonym">Cryptomys damarensis</name>
    <dbReference type="NCBI Taxonomy" id="885580"/>
    <lineage>
        <taxon>Eukaryota</taxon>
        <taxon>Metazoa</taxon>
        <taxon>Chordata</taxon>
        <taxon>Craniata</taxon>
        <taxon>Vertebrata</taxon>
        <taxon>Euteleostomi</taxon>
        <taxon>Mammalia</taxon>
        <taxon>Eutheria</taxon>
        <taxon>Euarchontoglires</taxon>
        <taxon>Glires</taxon>
        <taxon>Rodentia</taxon>
        <taxon>Hystricomorpha</taxon>
        <taxon>Bathyergidae</taxon>
        <taxon>Fukomys</taxon>
    </lineage>
</organism>
<dbReference type="PROSITE" id="PS00092">
    <property type="entry name" value="N6_MTASE"/>
    <property type="match status" value="1"/>
</dbReference>
<feature type="compositionally biased region" description="Basic and acidic residues" evidence="21">
    <location>
        <begin position="407"/>
        <end position="442"/>
    </location>
</feature>
<dbReference type="eggNOG" id="KOG2372">
    <property type="taxonomic scope" value="Eukaryota"/>
</dbReference>
<evidence type="ECO:0000256" key="1">
    <source>
        <dbReference type="ARBA" id="ARBA00004496"/>
    </source>
</evidence>
<evidence type="ECO:0000256" key="21">
    <source>
        <dbReference type="SAM" id="MobiDB-lite"/>
    </source>
</evidence>
<keyword evidence="8 20" id="KW-0694">RNA-binding</keyword>
<dbReference type="InterPro" id="IPR018392">
    <property type="entry name" value="LysM"/>
</dbReference>
<evidence type="ECO:0000256" key="11">
    <source>
        <dbReference type="ARBA" id="ARBA00050985"/>
    </source>
</evidence>
<dbReference type="EMBL" id="KN122153">
    <property type="protein sequence ID" value="KFO32596.1"/>
    <property type="molecule type" value="Genomic_DNA"/>
</dbReference>
<dbReference type="PANTHER" id="PTHR13370:SF3">
    <property type="entry name" value="TRNA (GUANINE(10)-N2)-METHYLTRANSFERASE HOMOLOG"/>
    <property type="match status" value="1"/>
</dbReference>
<dbReference type="InterPro" id="IPR036265">
    <property type="entry name" value="HIT-like_sf"/>
</dbReference>
<evidence type="ECO:0000259" key="23">
    <source>
        <dbReference type="PROSITE" id="PS51782"/>
    </source>
</evidence>
<feature type="domain" description="HIT" evidence="22">
    <location>
        <begin position="854"/>
        <end position="965"/>
    </location>
</feature>
<keyword evidence="5 20" id="KW-0808">Transferase</keyword>
<evidence type="ECO:0000256" key="14">
    <source>
        <dbReference type="ARBA" id="ARBA00066937"/>
    </source>
</evidence>
<comment type="function">
    <text evidence="12">Catalytic subunit of the TRMT11-TRM112 methyltransferase complex, that specifically mediates the S-adenosyl-L-methionine-dependent N(2)-methylation of guanosine nucleotide at position 10 (m2G10) in tRNAs. This is one of the major tRNA (guanine-N(2))-methyltransferases.</text>
</comment>
<evidence type="ECO:0000256" key="15">
    <source>
        <dbReference type="ARBA" id="ARBA00067484"/>
    </source>
</evidence>
<evidence type="ECO:0000256" key="10">
    <source>
        <dbReference type="ARBA" id="ARBA00025764"/>
    </source>
</evidence>
<evidence type="ECO:0000256" key="6">
    <source>
        <dbReference type="ARBA" id="ARBA00022691"/>
    </source>
</evidence>
<keyword evidence="6 20" id="KW-0949">S-adenosyl-L-methionine</keyword>
<evidence type="ECO:0000256" key="17">
    <source>
        <dbReference type="PIRSR" id="PIRSR601310-1"/>
    </source>
</evidence>
<keyword evidence="2" id="KW-0963">Cytoplasm</keyword>
<dbReference type="SUPFAM" id="SSF54197">
    <property type="entry name" value="HIT-like"/>
    <property type="match status" value="1"/>
</dbReference>
<feature type="compositionally biased region" description="Low complexity" evidence="21">
    <location>
        <begin position="118"/>
        <end position="135"/>
    </location>
</feature>
<keyword evidence="25" id="KW-0675">Receptor</keyword>
<evidence type="ECO:0000256" key="12">
    <source>
        <dbReference type="ARBA" id="ARBA00056270"/>
    </source>
</evidence>
<dbReference type="GO" id="GO:0005737">
    <property type="term" value="C:cytoplasm"/>
    <property type="evidence" value="ECO:0007669"/>
    <property type="project" value="UniProtKB-SubCell"/>
</dbReference>
<keyword evidence="3 20" id="KW-0820">tRNA-binding</keyword>
<dbReference type="PANTHER" id="PTHR13370">
    <property type="entry name" value="RNA METHYLASE-RELATED"/>
    <property type="match status" value="1"/>
</dbReference>
<feature type="region of interest" description="Disordered" evidence="21">
    <location>
        <begin position="1244"/>
        <end position="1263"/>
    </location>
</feature>
<evidence type="ECO:0000256" key="13">
    <source>
        <dbReference type="ARBA" id="ARBA00065434"/>
    </source>
</evidence>
<dbReference type="PROSITE" id="PS51782">
    <property type="entry name" value="LYSM"/>
    <property type="match status" value="1"/>
</dbReference>
<feature type="region of interest" description="Disordered" evidence="21">
    <location>
        <begin position="118"/>
        <end position="140"/>
    </location>
</feature>
<dbReference type="SMART" id="SM00257">
    <property type="entry name" value="LysM"/>
    <property type="match status" value="1"/>
</dbReference>
<dbReference type="GO" id="GO:0008033">
    <property type="term" value="P:tRNA processing"/>
    <property type="evidence" value="ECO:0007669"/>
    <property type="project" value="UniProtKB-UniRule"/>
</dbReference>
<dbReference type="InterPro" id="IPR011146">
    <property type="entry name" value="HIT-like"/>
</dbReference>
<dbReference type="SMART" id="SM00584">
    <property type="entry name" value="TLDc"/>
    <property type="match status" value="1"/>
</dbReference>
<dbReference type="FunFam" id="3.40.50.150:FF:000069">
    <property type="entry name" value="tRNA (Guanine(10)-N2)-methyltransferase homolog isoform X2"/>
    <property type="match status" value="1"/>
</dbReference>
<dbReference type="InterPro" id="IPR036779">
    <property type="entry name" value="LysM_dom_sf"/>
</dbReference>
<dbReference type="GO" id="GO:0032259">
    <property type="term" value="P:methylation"/>
    <property type="evidence" value="ECO:0007669"/>
    <property type="project" value="UniProtKB-UniRule"/>
</dbReference>
<dbReference type="InterPro" id="IPR006571">
    <property type="entry name" value="TLDc_dom"/>
</dbReference>
<evidence type="ECO:0000259" key="24">
    <source>
        <dbReference type="PROSITE" id="PS51886"/>
    </source>
</evidence>
<dbReference type="GO" id="GO:0160102">
    <property type="term" value="F:tRNA (guanine(10)-N2)-methyltransferase activity"/>
    <property type="evidence" value="ECO:0007669"/>
    <property type="project" value="UniProtKB-EC"/>
</dbReference>
<dbReference type="Gene3D" id="3.40.50.150">
    <property type="entry name" value="Vaccinia Virus protein VP39"/>
    <property type="match status" value="1"/>
</dbReference>
<feature type="domain" description="LysM" evidence="23">
    <location>
        <begin position="66"/>
        <end position="109"/>
    </location>
</feature>
<reference evidence="25 26" key="1">
    <citation type="submission" date="2013-11" db="EMBL/GenBank/DDBJ databases">
        <title>The Damaraland mole rat (Fukomys damarensis) genome and evolution of African mole rats.</title>
        <authorList>
            <person name="Gladyshev V.N."/>
            <person name="Fang X."/>
        </authorList>
    </citation>
    <scope>NUCLEOTIDE SEQUENCE [LARGE SCALE GENOMIC DNA]</scope>
    <source>
        <tissue evidence="25">Liver</tissue>
    </source>
</reference>
<dbReference type="Pfam" id="PF01476">
    <property type="entry name" value="LysM"/>
    <property type="match status" value="1"/>
</dbReference>
<dbReference type="PROSITE" id="PS51084">
    <property type="entry name" value="HIT_2"/>
    <property type="match status" value="1"/>
</dbReference>
<evidence type="ECO:0000256" key="7">
    <source>
        <dbReference type="ARBA" id="ARBA00022694"/>
    </source>
</evidence>
<gene>
    <name evidence="25" type="ORF">H920_06007</name>
</gene>
<dbReference type="InterPro" id="IPR059073">
    <property type="entry name" value="TRMT11_N"/>
</dbReference>
<feature type="region of interest" description="Disordered" evidence="21">
    <location>
        <begin position="276"/>
        <end position="316"/>
    </location>
</feature>
<dbReference type="Proteomes" id="UP000028990">
    <property type="component" value="Unassembled WGS sequence"/>
</dbReference>
<evidence type="ECO:0000256" key="18">
    <source>
        <dbReference type="PIRSR" id="PIRSR601310-3"/>
    </source>
</evidence>
<sequence length="1391" mass="157266">MLEQDKGSIVVEEENVTDEKTKRKNNQLKEIRRTELKRYYSVDDNPNKTHDKKEKKMVVQKPHGTMEYTAGSQDTLNSIALKFNITPNKLVELNKLFTHTIVPGQVLFVPEAGSPCSTLRLSSSSPGATVSPSSSDAEYDKLPDADLARKALKPIERVLSSTSEDDEPGVVKFLKMNCRYFTDGKGVVGGVMIVTPNNIMFDPHKSDPLVIENGCEEYGLICPMEEVVSIALYNDISHMKIKDALPSDLPQDLCPLYRPGEWEDLASEKDLNPFSKFKSVNKEKRERTGTSGSGSAGSADKSMQDTDTGPAGSCGSGKLEMLEIARVFPSVTKPSVEPARPHPQFEFAAKENCLLAGEDDFVDLEELSPPPERRVEKRDTSQKECLSGDPEEGKETQQGTDSSVLEVRVRGAPARERDDAELKGTLDPESCEKQDTEPEVDKQSGCPEGPVGPSLSIHEDLDKIQLIEYYLSKNTEGLRESENSQKAEWSEPGGIDITLSSSVLRAGDLPAETPEKEREPFAQKEDADAEENSIRESPDASLEPALDNSCPSGQMNNKSEIQLWLLKRIQVPIEDILPSKEEKSKTPPMFLCIRVGKPMRKSFATHTAAMVQQYGRLRKQPEYWFAVPRERVDHLYTFFVQWSPDVYGKDAKEQGFVVVEKEELNMIDNFFSEPTTKSWEIITVEEAKRRKSACSYCEDGDEEEGEGLPVLQPHSALLETAHVEQLARRLPARVQGYPWRLAYSTLEHGTSLKTLYRKSASLDSPVLLVIKDMDNQIFGAYATHPFKFSDHYYGTGETFLYTFSPNFKVFKWSGENSYFINGDITSLELGGGGGRFGLWLDADLYHGRSNSCSTFNNDILSKKEDFIVQDLENEDLVCFRDIRPAVPHHYLVVPRKHIRSCRELQRDHSGLVESMVTAGKAILEKNNVTDFTDVRMGFHVPPFSSISHLHLHVLAPVSQLGFLSRLVYRVNSYWFITSPFWILSIPSEDIARKLMKRTVCAKSIFELWGHGKSTEELYSSLKNYPVEKMVPFLHPDSTYKIQIHTFNKTLTQEEKVKRIDALEFLPFEGKVNLKKPQHTFSVLEDYGLDPNCIPEKPHNIYFGRWIADGQRELIQSYSVKKRHFIGNTSMDAGLSFIMANHGQVKENDVVFDPFVGTGGLLIASARFGAYVCGTDIDYNTVHGLGKATRKNQKWRGPDENIRANLRQYGLEKYYLDILVSDASKPSWRKGTYFDAIITDPPYGIRESTRRTGSQKEIPKGMEKCPESHVPVSLSYHLSDMFFDLLNFAAETLVLGGRLVYWLPVYTPEYTEEMVPCHPCLRLISNSEQKLSSHTSRRLITMEKVKTFEDRAQYSHLRSDHFLPYQGHNSFREKYFSGVTKRITKEEKSSQE</sequence>
<dbReference type="Gene3D" id="3.10.350.10">
    <property type="entry name" value="LysM domain"/>
    <property type="match status" value="1"/>
</dbReference>
<dbReference type="InterPro" id="IPR016691">
    <property type="entry name" value="TRMT11"/>
</dbReference>
<feature type="short sequence motif" description="Histidine triad motif" evidence="18 19">
    <location>
        <begin position="948"/>
        <end position="952"/>
    </location>
</feature>
<dbReference type="SUPFAM" id="SSF54106">
    <property type="entry name" value="LysM domain"/>
    <property type="match status" value="1"/>
</dbReference>
<feature type="compositionally biased region" description="Basic and acidic residues" evidence="21">
    <location>
        <begin position="371"/>
        <end position="382"/>
    </location>
</feature>
<evidence type="ECO:0000256" key="5">
    <source>
        <dbReference type="ARBA" id="ARBA00022679"/>
    </source>
</evidence>
<dbReference type="Pfam" id="PF07534">
    <property type="entry name" value="TLD"/>
    <property type="match status" value="1"/>
</dbReference>
<name>A0A091EBF0_FUKDA</name>
<evidence type="ECO:0000313" key="25">
    <source>
        <dbReference type="EMBL" id="KFO32596.1"/>
    </source>
</evidence>
<comment type="similarity">
    <text evidence="20">Belongs to the class I-like SAM-binding methyltransferase superfamily. TRM11 methyltransferase family.</text>
</comment>
<dbReference type="Pfam" id="PF25904">
    <property type="entry name" value="Tmrp11_N"/>
    <property type="match status" value="1"/>
</dbReference>
<protein>
    <recommendedName>
        <fullName evidence="15">tRNA (guanine(10)-N(2))-methyltransferase TRMT11</fullName>
        <ecNumber evidence="14">2.1.1.214</ecNumber>
    </recommendedName>
    <alternativeName>
        <fullName evidence="16">tRNA methyltransferase 11 homolog</fullName>
    </alternativeName>
</protein>
<dbReference type="PROSITE" id="PS51627">
    <property type="entry name" value="SAM_MT_TRM11"/>
    <property type="match status" value="1"/>
</dbReference>